<dbReference type="EMBL" id="CP060007">
    <property type="protein sequence ID" value="QNA44958.1"/>
    <property type="molecule type" value="Genomic_DNA"/>
</dbReference>
<evidence type="ECO:0000313" key="2">
    <source>
        <dbReference type="Proteomes" id="UP000515344"/>
    </source>
</evidence>
<name>A0A7G5XHK5_9BACT</name>
<sequence length="328" mass="38845">MTLLEKYQENHPDLNERLERIDEKSRKKFIKKLKREKDKSNFIAIVTELQCYEFFFNSGFKVEFERGYSVGSKRLTPDFTISKNGQDAIVEVVRLNPTEKDSKRNNFESLLMEGIEELKKKCVIKIDFINEYFDEDLYDIKSIVNDLEIWLEQSFYLNSKITLCDNFRFEIIDINDIYDHACVYGNFNSIDIDPRRLKSDKSLFVSKLEKYDELIQHYNLPYVVFIKIDFHAGINENEMFWTMYGDSLLYDHLNKRESALNGLFYANKIGKENVSGVLLIVGSKASYYKNFYFLNKLSKEIDDEFGKMQFFSDVPNKFVYLRGVRKNG</sequence>
<accession>A0A7G5XHK5</accession>
<reference evidence="2" key="1">
    <citation type="submission" date="2020-08" db="EMBL/GenBank/DDBJ databases">
        <title>Lacibacter sp. S13-6-6 genome sequencing.</title>
        <authorList>
            <person name="Jin L."/>
        </authorList>
    </citation>
    <scope>NUCLEOTIDE SEQUENCE [LARGE SCALE GENOMIC DNA]</scope>
    <source>
        <strain evidence="2">S13-6-6</strain>
    </source>
</reference>
<evidence type="ECO:0000313" key="1">
    <source>
        <dbReference type="EMBL" id="QNA44958.1"/>
    </source>
</evidence>
<dbReference type="KEGG" id="lacs:H4075_01845"/>
<organism evidence="1 2">
    <name type="scientific">Lacibacter sediminis</name>
    <dbReference type="NCBI Taxonomy" id="2760713"/>
    <lineage>
        <taxon>Bacteria</taxon>
        <taxon>Pseudomonadati</taxon>
        <taxon>Bacteroidota</taxon>
        <taxon>Chitinophagia</taxon>
        <taxon>Chitinophagales</taxon>
        <taxon>Chitinophagaceae</taxon>
        <taxon>Lacibacter</taxon>
    </lineage>
</organism>
<dbReference type="RefSeq" id="WP_182803595.1">
    <property type="nucleotide sequence ID" value="NZ_CP060007.1"/>
</dbReference>
<protein>
    <submittedName>
        <fullName evidence="1">Uncharacterized protein</fullName>
    </submittedName>
</protein>
<dbReference type="AlphaFoldDB" id="A0A7G5XHK5"/>
<gene>
    <name evidence="1" type="ORF">H4075_01845</name>
</gene>
<dbReference type="Proteomes" id="UP000515344">
    <property type="component" value="Chromosome"/>
</dbReference>
<proteinExistence type="predicted"/>
<keyword evidence="2" id="KW-1185">Reference proteome</keyword>